<evidence type="ECO:0000259" key="1">
    <source>
        <dbReference type="Pfam" id="PF04149"/>
    </source>
</evidence>
<dbReference type="InterPro" id="IPR007278">
    <property type="entry name" value="DUF397"/>
</dbReference>
<organism evidence="2 3">
    <name type="scientific">Streptomyces spectabilis</name>
    <dbReference type="NCBI Taxonomy" id="68270"/>
    <lineage>
        <taxon>Bacteria</taxon>
        <taxon>Bacillati</taxon>
        <taxon>Actinomycetota</taxon>
        <taxon>Actinomycetes</taxon>
        <taxon>Kitasatosporales</taxon>
        <taxon>Streptomycetaceae</taxon>
        <taxon>Streptomyces</taxon>
    </lineage>
</organism>
<reference evidence="2 3" key="1">
    <citation type="journal article" date="2019" name="J. Ind. Microbiol. Biotechnol.">
        <title>The complete genomic sequence of Streptomyces spectabilis NRRL-2792 and identification of secondary metabolite biosynthetic gene clusters.</title>
        <authorList>
            <person name="Sinha A."/>
            <person name="Phillips-Salemka S."/>
            <person name="Niraula T.A."/>
            <person name="Short K.A."/>
            <person name="Niraula N.P."/>
        </authorList>
    </citation>
    <scope>NUCLEOTIDE SEQUENCE [LARGE SCALE GENOMIC DNA]</scope>
    <source>
        <strain evidence="2 3">NRRL 2792</strain>
    </source>
</reference>
<gene>
    <name evidence="2" type="ORF">FH965_13505</name>
</gene>
<sequence length="65" mass="6895">MREYDLTHARWRKSSYSGGDGGEDCVEVADGGGGVVPVRDSKVQGGPVLVMGAGAWRDFIRGVAR</sequence>
<dbReference type="RefSeq" id="WP_144003363.1">
    <property type="nucleotide sequence ID" value="NZ_CP040916.1"/>
</dbReference>
<name>A0A516R723_STRST</name>
<accession>A0A516R723</accession>
<evidence type="ECO:0000313" key="2">
    <source>
        <dbReference type="EMBL" id="QDQ11467.1"/>
    </source>
</evidence>
<dbReference type="Pfam" id="PF04149">
    <property type="entry name" value="DUF397"/>
    <property type="match status" value="1"/>
</dbReference>
<evidence type="ECO:0000313" key="3">
    <source>
        <dbReference type="Proteomes" id="UP000316806"/>
    </source>
</evidence>
<dbReference type="EMBL" id="CP040916">
    <property type="protein sequence ID" value="QDQ11467.1"/>
    <property type="molecule type" value="Genomic_DNA"/>
</dbReference>
<dbReference type="Proteomes" id="UP000316806">
    <property type="component" value="Chromosome"/>
</dbReference>
<dbReference type="AlphaFoldDB" id="A0A516R723"/>
<protein>
    <submittedName>
        <fullName evidence="2">DUF397 domain-containing protein</fullName>
    </submittedName>
</protein>
<proteinExistence type="predicted"/>
<feature type="domain" description="DUF397" evidence="1">
    <location>
        <begin position="9"/>
        <end position="63"/>
    </location>
</feature>